<protein>
    <recommendedName>
        <fullName evidence="6">Galactose oxidase</fullName>
    </recommendedName>
</protein>
<comment type="caution">
    <text evidence="4">The sequence shown here is derived from an EMBL/GenBank/DDBJ whole genome shotgun (WGS) entry which is preliminary data.</text>
</comment>
<dbReference type="PANTHER" id="PTHR46093">
    <property type="entry name" value="ACYL-COA-BINDING DOMAIN-CONTAINING PROTEIN 5"/>
    <property type="match status" value="1"/>
</dbReference>
<name>A0A9P6PY79_9FUNG</name>
<dbReference type="AlphaFoldDB" id="A0A9P6PY79"/>
<accession>A0A9P6PY79</accession>
<gene>
    <name evidence="4" type="ORF">BG011_005619</name>
</gene>
<feature type="chain" id="PRO_5040194472" description="Galactose oxidase" evidence="3">
    <location>
        <begin position="22"/>
        <end position="316"/>
    </location>
</feature>
<evidence type="ECO:0008006" key="6">
    <source>
        <dbReference type="Google" id="ProtNLM"/>
    </source>
</evidence>
<evidence type="ECO:0000256" key="1">
    <source>
        <dbReference type="ARBA" id="ARBA00022441"/>
    </source>
</evidence>
<dbReference type="PANTHER" id="PTHR46093:SF18">
    <property type="entry name" value="FIBRONECTIN TYPE-III DOMAIN-CONTAINING PROTEIN"/>
    <property type="match status" value="1"/>
</dbReference>
<feature type="signal peptide" evidence="3">
    <location>
        <begin position="1"/>
        <end position="21"/>
    </location>
</feature>
<keyword evidence="3" id="KW-0732">Signal</keyword>
<sequence>MLFRILNLSILFGFVTHHVTSQIPMTCTRMAYVTDSRKTLYIHGGNCEGFGASQLFSLDLTQQSLTKSMPSWKELTPAQGSATPPAAEAHSMTISQDSRTLTLWVGDLTYSFNLMTMTWTGPEILSKNATNCPALRAVKDLRSGDVYVPEGYNEGTQMAIYRYNGRFSWAPMPTAAVMPLESWLYSAVWSTLRGTMLLYGGNDLDSDQGSQFLVEYDPRTNAWSRIPTRGISPGDIYNHCMVPAYNGTKMVVFGGQHNKMVGSLGSIYVLDLESMSWTKGADVDRALWRSNMACTVAGDNFVAWGGKVNYGIEIYL</sequence>
<keyword evidence="2" id="KW-0677">Repeat</keyword>
<dbReference type="SUPFAM" id="SSF117281">
    <property type="entry name" value="Kelch motif"/>
    <property type="match status" value="1"/>
</dbReference>
<dbReference type="Pfam" id="PF24681">
    <property type="entry name" value="Kelch_KLHDC2_KLHL20_DRC7"/>
    <property type="match status" value="1"/>
</dbReference>
<dbReference type="EMBL" id="JAAAJA010000392">
    <property type="protein sequence ID" value="KAG0254621.1"/>
    <property type="molecule type" value="Genomic_DNA"/>
</dbReference>
<evidence type="ECO:0000313" key="5">
    <source>
        <dbReference type="Proteomes" id="UP000726737"/>
    </source>
</evidence>
<dbReference type="InterPro" id="IPR015915">
    <property type="entry name" value="Kelch-typ_b-propeller"/>
</dbReference>
<proteinExistence type="predicted"/>
<dbReference type="Proteomes" id="UP000726737">
    <property type="component" value="Unassembled WGS sequence"/>
</dbReference>
<reference evidence="4" key="1">
    <citation type="journal article" date="2020" name="Fungal Divers.">
        <title>Resolving the Mortierellaceae phylogeny through synthesis of multi-gene phylogenetics and phylogenomics.</title>
        <authorList>
            <person name="Vandepol N."/>
            <person name="Liber J."/>
            <person name="Desiro A."/>
            <person name="Na H."/>
            <person name="Kennedy M."/>
            <person name="Barry K."/>
            <person name="Grigoriev I.V."/>
            <person name="Miller A.N."/>
            <person name="O'Donnell K."/>
            <person name="Stajich J.E."/>
            <person name="Bonito G."/>
        </authorList>
    </citation>
    <scope>NUCLEOTIDE SEQUENCE</scope>
    <source>
        <strain evidence="4">KOD948</strain>
    </source>
</reference>
<evidence type="ECO:0000256" key="3">
    <source>
        <dbReference type="SAM" id="SignalP"/>
    </source>
</evidence>
<evidence type="ECO:0000256" key="2">
    <source>
        <dbReference type="ARBA" id="ARBA00022737"/>
    </source>
</evidence>
<evidence type="ECO:0000313" key="4">
    <source>
        <dbReference type="EMBL" id="KAG0254621.1"/>
    </source>
</evidence>
<organism evidence="4 5">
    <name type="scientific">Mortierella polycephala</name>
    <dbReference type="NCBI Taxonomy" id="41804"/>
    <lineage>
        <taxon>Eukaryota</taxon>
        <taxon>Fungi</taxon>
        <taxon>Fungi incertae sedis</taxon>
        <taxon>Mucoromycota</taxon>
        <taxon>Mortierellomycotina</taxon>
        <taxon>Mortierellomycetes</taxon>
        <taxon>Mortierellales</taxon>
        <taxon>Mortierellaceae</taxon>
        <taxon>Mortierella</taxon>
    </lineage>
</organism>
<keyword evidence="1" id="KW-0880">Kelch repeat</keyword>
<dbReference type="Gene3D" id="2.120.10.80">
    <property type="entry name" value="Kelch-type beta propeller"/>
    <property type="match status" value="1"/>
</dbReference>
<keyword evidence="5" id="KW-1185">Reference proteome</keyword>
<dbReference type="OrthoDB" id="432528at2759"/>